<dbReference type="RefSeq" id="WP_240170888.1">
    <property type="nucleotide sequence ID" value="NZ_CP092365.1"/>
</dbReference>
<reference evidence="2" key="1">
    <citation type="submission" date="2022-08" db="EMBL/GenBank/DDBJ databases">
        <title>Complete genome sequence of 14 non-tuberculosis mycobacteria type-strains.</title>
        <authorList>
            <person name="Igarashi Y."/>
            <person name="Osugi A."/>
            <person name="Mitarai S."/>
        </authorList>
    </citation>
    <scope>NUCLEOTIDE SEQUENCE</scope>
    <source>
        <strain evidence="2">DSM 45575</strain>
    </source>
</reference>
<dbReference type="InterPro" id="IPR014747">
    <property type="entry name" value="Bac_photo_RC_H_C"/>
</dbReference>
<dbReference type="SUPFAM" id="SSF50346">
    <property type="entry name" value="PRC-barrel domain"/>
    <property type="match status" value="1"/>
</dbReference>
<name>A0ABY3U3B6_9MYCO</name>
<keyword evidence="3" id="KW-1185">Reference proteome</keyword>
<proteinExistence type="predicted"/>
<dbReference type="InterPro" id="IPR027275">
    <property type="entry name" value="PRC-brl_dom"/>
</dbReference>
<feature type="domain" description="PRC-barrel" evidence="1">
    <location>
        <begin position="23"/>
        <end position="85"/>
    </location>
</feature>
<gene>
    <name evidence="2" type="ORF">MIU77_17580</name>
</gene>
<dbReference type="EMBL" id="CP092365">
    <property type="protein sequence ID" value="ULN52616.1"/>
    <property type="molecule type" value="Genomic_DNA"/>
</dbReference>
<organism evidence="2 3">
    <name type="scientific">Mycolicibacillus parakoreensis</name>
    <dbReference type="NCBI Taxonomy" id="1069221"/>
    <lineage>
        <taxon>Bacteria</taxon>
        <taxon>Bacillati</taxon>
        <taxon>Actinomycetota</taxon>
        <taxon>Actinomycetes</taxon>
        <taxon>Mycobacteriales</taxon>
        <taxon>Mycobacteriaceae</taxon>
        <taxon>Mycolicibacillus</taxon>
    </lineage>
</organism>
<dbReference type="Gene3D" id="3.90.50.10">
    <property type="entry name" value="Photosynthetic Reaction Center, subunit H, domain 2"/>
    <property type="match status" value="1"/>
</dbReference>
<accession>A0ABY3U3B6</accession>
<evidence type="ECO:0000313" key="2">
    <source>
        <dbReference type="EMBL" id="ULN52616.1"/>
    </source>
</evidence>
<dbReference type="InterPro" id="IPR011033">
    <property type="entry name" value="PRC_barrel-like_sf"/>
</dbReference>
<dbReference type="Proteomes" id="UP001055200">
    <property type="component" value="Chromosome"/>
</dbReference>
<sequence length="137" mass="15296">MSGSDCTTLYRLTGAVAGLPNAIDDLRRRTVFGAGHTRLGTVSAVLVDEWEHRPRFVVVASGGLAGIGRRHRVVPVDRITGTTVDDVFLDVTPDELADGPGYARQRITERDYLERVYGHYERTPCWESGYVFPEFNR</sequence>
<protein>
    <submittedName>
        <fullName evidence="2">PRC-barrel domain-containing protein</fullName>
    </submittedName>
</protein>
<evidence type="ECO:0000313" key="3">
    <source>
        <dbReference type="Proteomes" id="UP001055200"/>
    </source>
</evidence>
<dbReference type="Pfam" id="PF05239">
    <property type="entry name" value="PRC"/>
    <property type="match status" value="1"/>
</dbReference>
<evidence type="ECO:0000259" key="1">
    <source>
        <dbReference type="Pfam" id="PF05239"/>
    </source>
</evidence>